<evidence type="ECO:0000256" key="1">
    <source>
        <dbReference type="ARBA" id="ARBA00004123"/>
    </source>
</evidence>
<comment type="caution">
    <text evidence="6">Lacks conserved residue(s) required for the propagation of feature annotation.</text>
</comment>
<evidence type="ECO:0000313" key="10">
    <source>
        <dbReference type="Proteomes" id="UP000008694"/>
    </source>
</evidence>
<dbReference type="AlphaFoldDB" id="D7MT66"/>
<keyword evidence="3" id="KW-0805">Transcription regulation</keyword>
<dbReference type="InterPro" id="IPR011006">
    <property type="entry name" value="CheY-like_superfamily"/>
</dbReference>
<keyword evidence="7" id="KW-1133">Transmembrane helix</keyword>
<comment type="subcellular location">
    <subcellularLocation>
        <location evidence="1">Nucleus</location>
    </subcellularLocation>
</comment>
<dbReference type="GO" id="GO:0009736">
    <property type="term" value="P:cytokinin-activated signaling pathway"/>
    <property type="evidence" value="ECO:0007669"/>
    <property type="project" value="InterPro"/>
</dbReference>
<dbReference type="InterPro" id="IPR001789">
    <property type="entry name" value="Sig_transdc_resp-reg_receiver"/>
</dbReference>
<dbReference type="PROSITE" id="PS50110">
    <property type="entry name" value="RESPONSE_REGULATORY"/>
    <property type="match status" value="1"/>
</dbReference>
<gene>
    <name evidence="9" type="ORF">ARALYDRAFT_685690</name>
</gene>
<evidence type="ECO:0000256" key="6">
    <source>
        <dbReference type="PROSITE-ProRule" id="PRU00169"/>
    </source>
</evidence>
<evidence type="ECO:0000313" key="9">
    <source>
        <dbReference type="EMBL" id="EFH42629.1"/>
    </source>
</evidence>
<evidence type="ECO:0000256" key="3">
    <source>
        <dbReference type="ARBA" id="ARBA00023015"/>
    </source>
</evidence>
<keyword evidence="4" id="KW-0804">Transcription</keyword>
<evidence type="ECO:0000256" key="5">
    <source>
        <dbReference type="ARBA" id="ARBA00023242"/>
    </source>
</evidence>
<keyword evidence="5" id="KW-0539">Nucleus</keyword>
<dbReference type="PANTHER" id="PTHR43874">
    <property type="entry name" value="TWO-COMPONENT RESPONSE REGULATOR"/>
    <property type="match status" value="1"/>
</dbReference>
<dbReference type="SUPFAM" id="SSF52172">
    <property type="entry name" value="CheY-like"/>
    <property type="match status" value="1"/>
</dbReference>
<dbReference type="InterPro" id="IPR045279">
    <property type="entry name" value="ARR-like"/>
</dbReference>
<keyword evidence="7" id="KW-0812">Transmembrane</keyword>
<dbReference type="Proteomes" id="UP000008694">
    <property type="component" value="Unassembled WGS sequence"/>
</dbReference>
<reference evidence="10" key="1">
    <citation type="journal article" date="2011" name="Nat. Genet.">
        <title>The Arabidopsis lyrata genome sequence and the basis of rapid genome size change.</title>
        <authorList>
            <person name="Hu T.T."/>
            <person name="Pattyn P."/>
            <person name="Bakker E.G."/>
            <person name="Cao J."/>
            <person name="Cheng J.-F."/>
            <person name="Clark R.M."/>
            <person name="Fahlgren N."/>
            <person name="Fawcett J.A."/>
            <person name="Grimwood J."/>
            <person name="Gundlach H."/>
            <person name="Haberer G."/>
            <person name="Hollister J.D."/>
            <person name="Ossowski S."/>
            <person name="Ottilar R.P."/>
            <person name="Salamov A.A."/>
            <person name="Schneeberger K."/>
            <person name="Spannagl M."/>
            <person name="Wang X."/>
            <person name="Yang L."/>
            <person name="Nasrallah M.E."/>
            <person name="Bergelson J."/>
            <person name="Carrington J.C."/>
            <person name="Gaut B.S."/>
            <person name="Schmutz J."/>
            <person name="Mayer K.F.X."/>
            <person name="Van de Peer Y."/>
            <person name="Grigoriev I.V."/>
            <person name="Nordborg M."/>
            <person name="Weigel D."/>
            <person name="Guo Y.-L."/>
        </authorList>
    </citation>
    <scope>NUCLEOTIDE SEQUENCE [LARGE SCALE GENOMIC DNA]</scope>
    <source>
        <strain evidence="10">cv. MN47</strain>
    </source>
</reference>
<dbReference type="GO" id="GO:0000160">
    <property type="term" value="P:phosphorelay signal transduction system"/>
    <property type="evidence" value="ECO:0007669"/>
    <property type="project" value="UniProtKB-KW"/>
</dbReference>
<proteinExistence type="predicted"/>
<evidence type="ECO:0000259" key="8">
    <source>
        <dbReference type="PROSITE" id="PS50110"/>
    </source>
</evidence>
<accession>D7MT66</accession>
<keyword evidence="2" id="KW-0902">Two-component regulatory system</keyword>
<dbReference type="EMBL" id="GL348720">
    <property type="protein sequence ID" value="EFH42629.1"/>
    <property type="molecule type" value="Genomic_DNA"/>
</dbReference>
<dbReference type="HOGENOM" id="CLU_1715744_0_0_1"/>
<dbReference type="eggNOG" id="KOG1601">
    <property type="taxonomic scope" value="Eukaryota"/>
</dbReference>
<keyword evidence="10" id="KW-1185">Reference proteome</keyword>
<sequence length="153" mass="17415">MAFNSRIDNVLRRKRRESEVSIREGESEISIREGESEDSTRHIVTALLKNCSYEVTAVPDVLEAWRILEDEKSCIDLVLTEFVMPVHSGTGLLSKIMNLGLQTTNQVAECSIIRILVLPAFILKVFFNLNLFPVPMSFAKLFTHIMNYPKDTL</sequence>
<protein>
    <submittedName>
        <fullName evidence="9">Predicted protein</fullName>
    </submittedName>
</protein>
<name>D7MT66_ARALL</name>
<dbReference type="Gene3D" id="3.40.50.2300">
    <property type="match status" value="1"/>
</dbReference>
<evidence type="ECO:0000256" key="4">
    <source>
        <dbReference type="ARBA" id="ARBA00023163"/>
    </source>
</evidence>
<dbReference type="PANTHER" id="PTHR43874:SF117">
    <property type="entry name" value="TWO-COMPONENT RESPONSE REGULATOR-LIKE APRR3"/>
    <property type="match status" value="1"/>
</dbReference>
<dbReference type="STRING" id="81972.D7MT66"/>
<evidence type="ECO:0000256" key="2">
    <source>
        <dbReference type="ARBA" id="ARBA00023012"/>
    </source>
</evidence>
<feature type="domain" description="Response regulatory" evidence="8">
    <location>
        <begin position="30"/>
        <end position="153"/>
    </location>
</feature>
<evidence type="ECO:0000256" key="7">
    <source>
        <dbReference type="SAM" id="Phobius"/>
    </source>
</evidence>
<keyword evidence="7" id="KW-0472">Membrane</keyword>
<organism evidence="10">
    <name type="scientific">Arabidopsis lyrata subsp. lyrata</name>
    <name type="common">Lyre-leaved rock-cress</name>
    <dbReference type="NCBI Taxonomy" id="81972"/>
    <lineage>
        <taxon>Eukaryota</taxon>
        <taxon>Viridiplantae</taxon>
        <taxon>Streptophyta</taxon>
        <taxon>Embryophyta</taxon>
        <taxon>Tracheophyta</taxon>
        <taxon>Spermatophyta</taxon>
        <taxon>Magnoliopsida</taxon>
        <taxon>eudicotyledons</taxon>
        <taxon>Gunneridae</taxon>
        <taxon>Pentapetalae</taxon>
        <taxon>rosids</taxon>
        <taxon>malvids</taxon>
        <taxon>Brassicales</taxon>
        <taxon>Brassicaceae</taxon>
        <taxon>Camelineae</taxon>
        <taxon>Arabidopsis</taxon>
    </lineage>
</organism>
<dbReference type="Gramene" id="Al_scaffold_0008_2510">
    <property type="protein sequence ID" value="Al_scaffold_0008_2510"/>
    <property type="gene ID" value="Al_scaffold_0008_2510"/>
</dbReference>
<feature type="transmembrane region" description="Helical" evidence="7">
    <location>
        <begin position="112"/>
        <end position="132"/>
    </location>
</feature>
<dbReference type="GO" id="GO:0005634">
    <property type="term" value="C:nucleus"/>
    <property type="evidence" value="ECO:0007669"/>
    <property type="project" value="UniProtKB-SubCell"/>
</dbReference>